<dbReference type="RefSeq" id="WP_184344188.1">
    <property type="nucleotide sequence ID" value="NZ_JACHIG010000016.1"/>
</dbReference>
<dbReference type="SUPFAM" id="SSF55729">
    <property type="entry name" value="Acyl-CoA N-acyltransferases (Nat)"/>
    <property type="match status" value="1"/>
</dbReference>
<protein>
    <recommendedName>
        <fullName evidence="1">BioF2-like acetyltransferase domain-containing protein</fullName>
    </recommendedName>
</protein>
<feature type="domain" description="BioF2-like acetyltransferase" evidence="1">
    <location>
        <begin position="205"/>
        <end position="349"/>
    </location>
</feature>
<evidence type="ECO:0000313" key="3">
    <source>
        <dbReference type="Proteomes" id="UP000590740"/>
    </source>
</evidence>
<accession>A0A7W7YGH5</accession>
<comment type="caution">
    <text evidence="2">The sequence shown here is derived from an EMBL/GenBank/DDBJ whole genome shotgun (WGS) entry which is preliminary data.</text>
</comment>
<sequence>MAQVRTKPRNEAARETTTLRRGQLTLDFVRDEAAFHALQPYWDALVEQMATRSPFMRWDWVSLWWEECRQDARLALALLRDAEGVPHAIAPLMLAHEADPARRPLLTLTFLAGFGEAHGERLDFIVPAGQEAELTPQLCRAFKLLKPECDNVRLNHLPEESPNTPYIIAALKKDFSGAGVLNRQVCRFVNLPATWDEYETRHSSKWRYGLRRYRRMFTSDHAGTATLAGERVDRSEAMKELRVLHAMQWPSGISSFTTETAWRFHQRLAERWLPQQRTLMPMLEMDGKFIAVLYGFIERDQFFQYQSGWEQSLAKMSPGKLVIRWAIDCCIQRGLQVYDLLPSDYEYKRQWADDARWLLDVEAFNPTSWRSAAFKTLRTLRRWLPRRKVMNSSGRCENEHENALRPSAE</sequence>
<dbReference type="EMBL" id="JACHIG010000016">
    <property type="protein sequence ID" value="MBB5035415.1"/>
    <property type="molecule type" value="Genomic_DNA"/>
</dbReference>
<proteinExistence type="predicted"/>
<dbReference type="AlphaFoldDB" id="A0A7W7YGH5"/>
<organism evidence="2 3">
    <name type="scientific">Prosthecobacter vanneervenii</name>
    <dbReference type="NCBI Taxonomy" id="48466"/>
    <lineage>
        <taxon>Bacteria</taxon>
        <taxon>Pseudomonadati</taxon>
        <taxon>Verrucomicrobiota</taxon>
        <taxon>Verrucomicrobiia</taxon>
        <taxon>Verrucomicrobiales</taxon>
        <taxon>Verrucomicrobiaceae</taxon>
        <taxon>Prosthecobacter</taxon>
    </lineage>
</organism>
<evidence type="ECO:0000313" key="2">
    <source>
        <dbReference type="EMBL" id="MBB5035415.1"/>
    </source>
</evidence>
<dbReference type="InterPro" id="IPR038740">
    <property type="entry name" value="BioF2-like_GNAT_dom"/>
</dbReference>
<name>A0A7W7YGH5_9BACT</name>
<keyword evidence="3" id="KW-1185">Reference proteome</keyword>
<evidence type="ECO:0000259" key="1">
    <source>
        <dbReference type="Pfam" id="PF13480"/>
    </source>
</evidence>
<dbReference type="InterPro" id="IPR016181">
    <property type="entry name" value="Acyl_CoA_acyltransferase"/>
</dbReference>
<dbReference type="Gene3D" id="3.40.630.30">
    <property type="match status" value="1"/>
</dbReference>
<dbReference type="Proteomes" id="UP000590740">
    <property type="component" value="Unassembled WGS sequence"/>
</dbReference>
<dbReference type="Pfam" id="PF13480">
    <property type="entry name" value="Acetyltransf_6"/>
    <property type="match status" value="1"/>
</dbReference>
<reference evidence="2 3" key="1">
    <citation type="submission" date="2020-08" db="EMBL/GenBank/DDBJ databases">
        <title>Genomic Encyclopedia of Type Strains, Phase IV (KMG-IV): sequencing the most valuable type-strain genomes for metagenomic binning, comparative biology and taxonomic classification.</title>
        <authorList>
            <person name="Goeker M."/>
        </authorList>
    </citation>
    <scope>NUCLEOTIDE SEQUENCE [LARGE SCALE GENOMIC DNA]</scope>
    <source>
        <strain evidence="2 3">DSM 12252</strain>
    </source>
</reference>
<gene>
    <name evidence="2" type="ORF">HNQ65_005025</name>
</gene>